<accession>A0ABV5GZS2</accession>
<feature type="domain" description="F5/8 type C" evidence="4">
    <location>
        <begin position="880"/>
        <end position="1035"/>
    </location>
</feature>
<evidence type="ECO:0000313" key="7">
    <source>
        <dbReference type="Proteomes" id="UP001589590"/>
    </source>
</evidence>
<dbReference type="InterPro" id="IPR006584">
    <property type="entry name" value="Cellulose-bd_IV"/>
</dbReference>
<reference evidence="6 7" key="1">
    <citation type="submission" date="2024-09" db="EMBL/GenBank/DDBJ databases">
        <authorList>
            <person name="Sun Q."/>
            <person name="Mori K."/>
        </authorList>
    </citation>
    <scope>NUCLEOTIDE SEQUENCE [LARGE SCALE GENOMIC DNA]</scope>
    <source>
        <strain evidence="6 7">CECT 8300</strain>
    </source>
</reference>
<dbReference type="PROSITE" id="PS51175">
    <property type="entry name" value="CBM6"/>
    <property type="match status" value="3"/>
</dbReference>
<evidence type="ECO:0000256" key="3">
    <source>
        <dbReference type="SAM" id="SignalP"/>
    </source>
</evidence>
<name>A0ABV5GZS2_9FLAO</name>
<dbReference type="InterPro" id="IPR026444">
    <property type="entry name" value="Secre_tail"/>
</dbReference>
<dbReference type="RefSeq" id="WP_290272765.1">
    <property type="nucleotide sequence ID" value="NZ_JAUFQP010000013.1"/>
</dbReference>
<dbReference type="EMBL" id="JBHMFA010000005">
    <property type="protein sequence ID" value="MFB9105058.1"/>
    <property type="molecule type" value="Genomic_DNA"/>
</dbReference>
<dbReference type="Pfam" id="PF18962">
    <property type="entry name" value="Por_Secre_tail"/>
    <property type="match status" value="1"/>
</dbReference>
<gene>
    <name evidence="6" type="ORF">ACFFU1_09120</name>
</gene>
<feature type="domain" description="CBM6" evidence="5">
    <location>
        <begin position="757"/>
        <end position="881"/>
    </location>
</feature>
<dbReference type="InterPro" id="IPR051941">
    <property type="entry name" value="BG_Antigen-Binding_Lectin"/>
</dbReference>
<dbReference type="CDD" id="cd04084">
    <property type="entry name" value="CBM6_xylanase-like"/>
    <property type="match status" value="3"/>
</dbReference>
<evidence type="ECO:0000259" key="4">
    <source>
        <dbReference type="PROSITE" id="PS50022"/>
    </source>
</evidence>
<dbReference type="InterPro" id="IPR000421">
    <property type="entry name" value="FA58C"/>
</dbReference>
<proteinExistence type="predicted"/>
<dbReference type="SMART" id="SM00606">
    <property type="entry name" value="CBD_IV"/>
    <property type="match status" value="3"/>
</dbReference>
<evidence type="ECO:0000259" key="5">
    <source>
        <dbReference type="PROSITE" id="PS51175"/>
    </source>
</evidence>
<dbReference type="NCBIfam" id="TIGR04183">
    <property type="entry name" value="Por_Secre_tail"/>
    <property type="match status" value="1"/>
</dbReference>
<evidence type="ECO:0000256" key="2">
    <source>
        <dbReference type="SAM" id="MobiDB-lite"/>
    </source>
</evidence>
<feature type="domain" description="CBM6" evidence="5">
    <location>
        <begin position="619"/>
        <end position="744"/>
    </location>
</feature>
<keyword evidence="1 3" id="KW-0732">Signal</keyword>
<dbReference type="InterPro" id="IPR011050">
    <property type="entry name" value="Pectin_lyase_fold/virulence"/>
</dbReference>
<dbReference type="Gene3D" id="2.60.120.260">
    <property type="entry name" value="Galactose-binding domain-like"/>
    <property type="match status" value="4"/>
</dbReference>
<organism evidence="6 7">
    <name type="scientific">Algibacter miyuki</name>
    <dbReference type="NCBI Taxonomy" id="1306933"/>
    <lineage>
        <taxon>Bacteria</taxon>
        <taxon>Pseudomonadati</taxon>
        <taxon>Bacteroidota</taxon>
        <taxon>Flavobacteriia</taxon>
        <taxon>Flavobacteriales</taxon>
        <taxon>Flavobacteriaceae</taxon>
        <taxon>Algibacter</taxon>
    </lineage>
</organism>
<dbReference type="PANTHER" id="PTHR45713:SF6">
    <property type="entry name" value="F5_8 TYPE C DOMAIN-CONTAINING PROTEIN"/>
    <property type="match status" value="1"/>
</dbReference>
<dbReference type="PROSITE" id="PS50022">
    <property type="entry name" value="FA58C_3"/>
    <property type="match status" value="1"/>
</dbReference>
<dbReference type="InterPro" id="IPR012334">
    <property type="entry name" value="Pectin_lyas_fold"/>
</dbReference>
<dbReference type="SUPFAM" id="SSF49785">
    <property type="entry name" value="Galactose-binding domain-like"/>
    <property type="match status" value="4"/>
</dbReference>
<feature type="signal peptide" evidence="3">
    <location>
        <begin position="1"/>
        <end position="22"/>
    </location>
</feature>
<dbReference type="Proteomes" id="UP001589590">
    <property type="component" value="Unassembled WGS sequence"/>
</dbReference>
<protein>
    <submittedName>
        <fullName evidence="6">Carbohydrate-binding protein</fullName>
    </submittedName>
</protein>
<feature type="domain" description="CBM6" evidence="5">
    <location>
        <begin position="479"/>
        <end position="606"/>
    </location>
</feature>
<dbReference type="Gene3D" id="2.160.20.10">
    <property type="entry name" value="Single-stranded right-handed beta-helix, Pectin lyase-like"/>
    <property type="match status" value="1"/>
</dbReference>
<sequence>MKKYIQLIILSVLFLWGGHLQAQTTINTLAELRAHLGDNDGDFVMAPGTYYFNETNCGPDKLFSNPKLLLFTGNNCTFDFTDVKFEIDTKIFTLYGNTDVIEFWAAGNDNVYLNLTMEDIGMTVPSKGAGSIHLDGADNLIEGFKTTVRGSFPYGYGDTFGKGGGSVISHQKHAGILIRGDRNHIKNCSVIMRAYGHGIFVQGSHDAVIEGCYVEGETRTVGEMLQEEGTGSPADSADFQTVWGFDLRDHTSDYTFSLQEAGIRAYSTGVIHDSNGDSTGVDRGTENTTVIDCTIVKMRVGVNTGAEGGNNKRIENCTALACEGGFWLGNDGDVINCFADASVGPILSEDISRSNATYEVTILDNYIPKIGDTPYFFAGGTNHNITIHDGTTYYNPDIKIVLGGTRPANRFLAGSVEPPPSRNASNITFTNNTPYPLVLESATNCDIFSCGPVEDNGSGNTITQLTNCSTTKPCNNTVSNLQAECYDAMSDIGTRDINGNSNTQEVYGIHAGDWISFNAIDLTDMTAIEAVVSSIHNNVSIEVRTGSNTGTLLATIPITSTNSESTYLEFSENLNQVVSGVTDIYFVFVGVSETGWLFNLDKLSFSKDACAQSSYNPFLPISAEDFCASSGISVYDLSIFNKSVGDIDDGDYIRFNNVHFGNDDVYNEIEVLASSTTGGSIEVRSGAVDGTLLTTVVVGITGSNNNYEVFSSYTASEITGTHDLYFVFKGTGSSFLNMDNFFFNNDECSGVNYNAFSQIDALDYCGMFGVVPINNEYLGGINDNEWIRYGSVDFTSEAPAQITFNVAGYPTEETIENGFINVMLGHPTEGILIAQTTVPKTGGWEVWEEVTASLLQNVTGTHEVYLYFGNGAFNLDWFEFHQEKVELSNLALASNGGIASQSTTAYEGDAARGNDGNTDGNYGGSSVTHTEHGSTGANTLKWWQVDLGEDKIIEEIVIYGRTGSNKGVAYVSDLNNFTVEVLNENEVIMFTQFYSSYPASRPLRIDVDSKIGRIIKISKTSDRGMSLAEVEVFGTNTLAVNDFSLPEIKLYPNPANQVVTVVNASNLTLEIFNINGVLESQIFLLESSKEISLENLSSGIYFLKFTDDRGTTVKKLIKL</sequence>
<evidence type="ECO:0000313" key="6">
    <source>
        <dbReference type="EMBL" id="MFB9105058.1"/>
    </source>
</evidence>
<dbReference type="Pfam" id="PF22633">
    <property type="entry name" value="F5_F8_type_C_2"/>
    <property type="match status" value="1"/>
</dbReference>
<dbReference type="InterPro" id="IPR005084">
    <property type="entry name" value="CBM6"/>
</dbReference>
<dbReference type="PANTHER" id="PTHR45713">
    <property type="entry name" value="FTP DOMAIN-CONTAINING PROTEIN"/>
    <property type="match status" value="1"/>
</dbReference>
<comment type="caution">
    <text evidence="6">The sequence shown here is derived from an EMBL/GenBank/DDBJ whole genome shotgun (WGS) entry which is preliminary data.</text>
</comment>
<keyword evidence="7" id="KW-1185">Reference proteome</keyword>
<feature type="region of interest" description="Disordered" evidence="2">
    <location>
        <begin position="907"/>
        <end position="933"/>
    </location>
</feature>
<feature type="chain" id="PRO_5046319192" evidence="3">
    <location>
        <begin position="23"/>
        <end position="1119"/>
    </location>
</feature>
<dbReference type="SUPFAM" id="SSF51126">
    <property type="entry name" value="Pectin lyase-like"/>
    <property type="match status" value="1"/>
</dbReference>
<dbReference type="InterPro" id="IPR008979">
    <property type="entry name" value="Galactose-bd-like_sf"/>
</dbReference>
<dbReference type="Pfam" id="PF03422">
    <property type="entry name" value="CBM_6"/>
    <property type="match status" value="3"/>
</dbReference>
<evidence type="ECO:0000256" key="1">
    <source>
        <dbReference type="ARBA" id="ARBA00022729"/>
    </source>
</evidence>